<dbReference type="Proteomes" id="UP001549920">
    <property type="component" value="Unassembled WGS sequence"/>
</dbReference>
<keyword evidence="8" id="KW-1185">Reference proteome</keyword>
<reference evidence="7 8" key="1">
    <citation type="submission" date="2024-06" db="EMBL/GenBank/DDBJ databases">
        <title>A chromosome-level genome assembly of beet webworm, Loxostege sticticalis.</title>
        <authorList>
            <person name="Zhang Y."/>
        </authorList>
    </citation>
    <scope>NUCLEOTIDE SEQUENCE [LARGE SCALE GENOMIC DNA]</scope>
    <source>
        <strain evidence="7">AQ026</strain>
        <tissue evidence="7">Whole body</tissue>
    </source>
</reference>
<dbReference type="EMBL" id="JBEUOH010000021">
    <property type="protein sequence ID" value="KAL0868761.1"/>
    <property type="molecule type" value="Genomic_DNA"/>
</dbReference>
<accession>A0ABR3HEC3</accession>
<comment type="subcellular location">
    <subcellularLocation>
        <location evidence="1">Cell membrane</location>
        <topology evidence="1">Multi-pass membrane protein</topology>
    </subcellularLocation>
</comment>
<evidence type="ECO:0008006" key="9">
    <source>
        <dbReference type="Google" id="ProtNLM"/>
    </source>
</evidence>
<protein>
    <recommendedName>
        <fullName evidence="9">Gustatory receptor</fullName>
    </recommendedName>
</protein>
<dbReference type="Pfam" id="PF08395">
    <property type="entry name" value="7tm_7"/>
    <property type="match status" value="1"/>
</dbReference>
<evidence type="ECO:0000256" key="2">
    <source>
        <dbReference type="ARBA" id="ARBA00022475"/>
    </source>
</evidence>
<name>A0ABR3HEC3_LOXSC</name>
<gene>
    <name evidence="7" type="ORF">ABMA27_008196</name>
</gene>
<keyword evidence="4 6" id="KW-1133">Transmembrane helix</keyword>
<keyword evidence="3 6" id="KW-0812">Transmembrane</keyword>
<evidence type="ECO:0000256" key="5">
    <source>
        <dbReference type="ARBA" id="ARBA00023136"/>
    </source>
</evidence>
<evidence type="ECO:0000256" key="4">
    <source>
        <dbReference type="ARBA" id="ARBA00022989"/>
    </source>
</evidence>
<evidence type="ECO:0000256" key="6">
    <source>
        <dbReference type="SAM" id="Phobius"/>
    </source>
</evidence>
<comment type="caution">
    <text evidence="7">The sequence shown here is derived from an EMBL/GenBank/DDBJ whole genome shotgun (WGS) entry which is preliminary data.</text>
</comment>
<organism evidence="7 8">
    <name type="scientific">Loxostege sticticalis</name>
    <name type="common">Beet webworm moth</name>
    <dbReference type="NCBI Taxonomy" id="481309"/>
    <lineage>
        <taxon>Eukaryota</taxon>
        <taxon>Metazoa</taxon>
        <taxon>Ecdysozoa</taxon>
        <taxon>Arthropoda</taxon>
        <taxon>Hexapoda</taxon>
        <taxon>Insecta</taxon>
        <taxon>Pterygota</taxon>
        <taxon>Neoptera</taxon>
        <taxon>Endopterygota</taxon>
        <taxon>Lepidoptera</taxon>
        <taxon>Glossata</taxon>
        <taxon>Ditrysia</taxon>
        <taxon>Pyraloidea</taxon>
        <taxon>Crambidae</taxon>
        <taxon>Pyraustinae</taxon>
        <taxon>Loxostege</taxon>
    </lineage>
</organism>
<evidence type="ECO:0000256" key="3">
    <source>
        <dbReference type="ARBA" id="ARBA00022692"/>
    </source>
</evidence>
<evidence type="ECO:0000256" key="1">
    <source>
        <dbReference type="ARBA" id="ARBA00004651"/>
    </source>
</evidence>
<feature type="transmembrane region" description="Helical" evidence="6">
    <location>
        <begin position="51"/>
        <end position="72"/>
    </location>
</feature>
<feature type="transmembrane region" description="Helical" evidence="6">
    <location>
        <begin position="162"/>
        <end position="182"/>
    </location>
</feature>
<keyword evidence="2" id="KW-1003">Cell membrane</keyword>
<dbReference type="InterPro" id="IPR013604">
    <property type="entry name" value="7TM_chemorcpt"/>
</dbReference>
<sequence>MRFTLFKVVPLDWSLPVLILNLSNDRDADGCLTIYKSIFIALEATKKCFDYLYVISLLLITPGLILQVYLGLERLKVAADGDSVFYLVLRSLYAIQNYVMLCSPAVSAGLVTSAVEELKLILHEKLLHERGKEQEPQIQIFLDYVTGRPMRFTLFEVVPLDWSLPVLILNLCISYQIIIVQFTKLY</sequence>
<evidence type="ECO:0000313" key="8">
    <source>
        <dbReference type="Proteomes" id="UP001549920"/>
    </source>
</evidence>
<keyword evidence="5 6" id="KW-0472">Membrane</keyword>
<feature type="transmembrane region" description="Helical" evidence="6">
    <location>
        <begin position="84"/>
        <end position="106"/>
    </location>
</feature>
<proteinExistence type="predicted"/>
<evidence type="ECO:0000313" key="7">
    <source>
        <dbReference type="EMBL" id="KAL0868761.1"/>
    </source>
</evidence>